<dbReference type="EMBL" id="FOWD01000012">
    <property type="protein sequence ID" value="SFO19003.1"/>
    <property type="molecule type" value="Genomic_DNA"/>
</dbReference>
<protein>
    <submittedName>
        <fullName evidence="1">Uncharacterized protein</fullName>
    </submittedName>
</protein>
<evidence type="ECO:0000313" key="2">
    <source>
        <dbReference type="Proteomes" id="UP000198806"/>
    </source>
</evidence>
<keyword evidence="2" id="KW-1185">Reference proteome</keyword>
<dbReference type="Proteomes" id="UP000198806">
    <property type="component" value="Unassembled WGS sequence"/>
</dbReference>
<name>A0A1I5F5N9_9FIRM</name>
<reference evidence="1 2" key="1">
    <citation type="submission" date="2016-10" db="EMBL/GenBank/DDBJ databases">
        <authorList>
            <person name="de Groot N.N."/>
        </authorList>
    </citation>
    <scope>NUCLEOTIDE SEQUENCE [LARGE SCALE GENOMIC DNA]</scope>
    <source>
        <strain evidence="1 2">DSM 1283</strain>
    </source>
</reference>
<gene>
    <name evidence="1" type="ORF">SAMN04489757_11250</name>
</gene>
<dbReference type="STRING" id="1527.SAMN04489757_11250"/>
<proteinExistence type="predicted"/>
<accession>A0A1I5F5N9</accession>
<organism evidence="1 2">
    <name type="scientific">Anaerocolumna aminovalerica</name>
    <dbReference type="NCBI Taxonomy" id="1527"/>
    <lineage>
        <taxon>Bacteria</taxon>
        <taxon>Bacillati</taxon>
        <taxon>Bacillota</taxon>
        <taxon>Clostridia</taxon>
        <taxon>Lachnospirales</taxon>
        <taxon>Lachnospiraceae</taxon>
        <taxon>Anaerocolumna</taxon>
    </lineage>
</organism>
<sequence>MKISNLFEFEVIETVKAPCATCFWGGAALVAAAVVAAT</sequence>
<dbReference type="AlphaFoldDB" id="A0A1I5F5N9"/>
<evidence type="ECO:0000313" key="1">
    <source>
        <dbReference type="EMBL" id="SFO19003.1"/>
    </source>
</evidence>